<reference evidence="1" key="1">
    <citation type="submission" date="2018-05" db="EMBL/GenBank/DDBJ databases">
        <authorList>
            <person name="Lanie J.A."/>
            <person name="Ng W.-L."/>
            <person name="Kazmierczak K.M."/>
            <person name="Andrzejewski T.M."/>
            <person name="Davidsen T.M."/>
            <person name="Wayne K.J."/>
            <person name="Tettelin H."/>
            <person name="Glass J.I."/>
            <person name="Rusch D."/>
            <person name="Podicherti R."/>
            <person name="Tsui H.-C.T."/>
            <person name="Winkler M.E."/>
        </authorList>
    </citation>
    <scope>NUCLEOTIDE SEQUENCE</scope>
</reference>
<feature type="non-terminal residue" evidence="1">
    <location>
        <position position="300"/>
    </location>
</feature>
<sequence length="300" mass="33153">MKHQLKILFFILILSSGFLFGFRNIPDIVTKVGTCAGNWLKLETGTRAIGMGGAHVAVGDGIYAAPYNPASIGFIIGHDSFFSRTNYVAGITHNVLGYAKQLTPTDFAGIHLFYMDSGKMDVTTVDEPDGWGETFNVLGFSLRGIYTKMLTDRLRVGFAIKYIREQIYTTYMQSFVVDIGSNFDTGLYGMILGMSVSNFGPEVQFHGEGLQIEVDTDLDPDGVLRRVTDKFPLPLTFRLGIKNDIIGPSSKFVNVQSSRLTFALDGINALDYTVYGSMGMEYAWKELAFIRLGTHLGHDT</sequence>
<organism evidence="1">
    <name type="scientific">marine metagenome</name>
    <dbReference type="NCBI Taxonomy" id="408172"/>
    <lineage>
        <taxon>unclassified sequences</taxon>
        <taxon>metagenomes</taxon>
        <taxon>ecological metagenomes</taxon>
    </lineage>
</organism>
<dbReference type="SUPFAM" id="SSF56935">
    <property type="entry name" value="Porins"/>
    <property type="match status" value="1"/>
</dbReference>
<dbReference type="NCBIfam" id="NF033709">
    <property type="entry name" value="PorV_fam"/>
    <property type="match status" value="1"/>
</dbReference>
<evidence type="ECO:0000313" key="1">
    <source>
        <dbReference type="EMBL" id="SVC65531.1"/>
    </source>
</evidence>
<proteinExistence type="predicted"/>
<gene>
    <name evidence="1" type="ORF">METZ01_LOCUS318385</name>
</gene>
<evidence type="ECO:0008006" key="2">
    <source>
        <dbReference type="Google" id="ProtNLM"/>
    </source>
</evidence>
<name>A0A382P119_9ZZZZ</name>
<protein>
    <recommendedName>
        <fullName evidence="2">DUF5723 domain-containing protein</fullName>
    </recommendedName>
</protein>
<dbReference type="EMBL" id="UINC01103275">
    <property type="protein sequence ID" value="SVC65531.1"/>
    <property type="molecule type" value="Genomic_DNA"/>
</dbReference>
<accession>A0A382P119</accession>
<dbReference type="Gene3D" id="2.40.160.60">
    <property type="entry name" value="Outer membrane protein transport protein (OMPP1/FadL/TodX)"/>
    <property type="match status" value="1"/>
</dbReference>
<dbReference type="AlphaFoldDB" id="A0A382P119"/>